<dbReference type="GO" id="GO:0005886">
    <property type="term" value="C:plasma membrane"/>
    <property type="evidence" value="ECO:0007669"/>
    <property type="project" value="UniProtKB-SubCell"/>
</dbReference>
<dbReference type="CDD" id="cd06261">
    <property type="entry name" value="TM_PBP2"/>
    <property type="match status" value="1"/>
</dbReference>
<keyword evidence="6 7" id="KW-0472">Membrane</keyword>
<evidence type="ECO:0000313" key="9">
    <source>
        <dbReference type="EMBL" id="PAK21124.1"/>
    </source>
</evidence>
<keyword evidence="5 7" id="KW-1133">Transmembrane helix</keyword>
<evidence type="ECO:0000313" key="10">
    <source>
        <dbReference type="Proteomes" id="UP000216943"/>
    </source>
</evidence>
<dbReference type="PANTHER" id="PTHR30465">
    <property type="entry name" value="INNER MEMBRANE ABC TRANSPORTER"/>
    <property type="match status" value="1"/>
</dbReference>
<gene>
    <name evidence="9" type="ORF">CJJ23_03610</name>
</gene>
<evidence type="ECO:0000259" key="8">
    <source>
        <dbReference type="PROSITE" id="PS50928"/>
    </source>
</evidence>
<feature type="transmembrane region" description="Helical" evidence="7">
    <location>
        <begin position="202"/>
        <end position="221"/>
    </location>
</feature>
<proteinExistence type="inferred from homology"/>
<evidence type="ECO:0000256" key="7">
    <source>
        <dbReference type="RuleBase" id="RU363032"/>
    </source>
</evidence>
<evidence type="ECO:0000256" key="2">
    <source>
        <dbReference type="ARBA" id="ARBA00022448"/>
    </source>
</evidence>
<keyword evidence="3" id="KW-1003">Cell membrane</keyword>
<comment type="caution">
    <text evidence="9">The sequence shown here is derived from an EMBL/GenBank/DDBJ whole genome shotgun (WGS) entry which is preliminary data.</text>
</comment>
<evidence type="ECO:0000256" key="6">
    <source>
        <dbReference type="ARBA" id="ARBA00023136"/>
    </source>
</evidence>
<name>A0A269TI52_9BACT</name>
<feature type="transmembrane region" description="Helical" evidence="7">
    <location>
        <begin position="132"/>
        <end position="154"/>
    </location>
</feature>
<comment type="subcellular location">
    <subcellularLocation>
        <location evidence="1 7">Cell membrane</location>
        <topology evidence="1 7">Multi-pass membrane protein</topology>
    </subcellularLocation>
</comment>
<dbReference type="PANTHER" id="PTHR30465:SF0">
    <property type="entry name" value="OLIGOPEPTIDE TRANSPORT SYSTEM PERMEASE PROTEIN APPB"/>
    <property type="match status" value="1"/>
</dbReference>
<dbReference type="EMBL" id="NQNY01000012">
    <property type="protein sequence ID" value="PAK21124.1"/>
    <property type="molecule type" value="Genomic_DNA"/>
</dbReference>
<feature type="domain" description="ABC transmembrane type-1" evidence="8">
    <location>
        <begin position="128"/>
        <end position="323"/>
    </location>
</feature>
<dbReference type="GO" id="GO:0055085">
    <property type="term" value="P:transmembrane transport"/>
    <property type="evidence" value="ECO:0007669"/>
    <property type="project" value="InterPro"/>
</dbReference>
<dbReference type="PROSITE" id="PS50928">
    <property type="entry name" value="ABC_TM1"/>
    <property type="match status" value="1"/>
</dbReference>
<feature type="transmembrane region" description="Helical" evidence="7">
    <location>
        <begin position="32"/>
        <end position="61"/>
    </location>
</feature>
<dbReference type="Proteomes" id="UP000216943">
    <property type="component" value="Unassembled WGS sequence"/>
</dbReference>
<dbReference type="InterPro" id="IPR000515">
    <property type="entry name" value="MetI-like"/>
</dbReference>
<feature type="transmembrane region" description="Helical" evidence="7">
    <location>
        <begin position="166"/>
        <end position="187"/>
    </location>
</feature>
<sequence>MKFSNEAIIFSQAKIQQVEDPLSRIFDFKNKYWSFFLTALKILIEFVIISWIVITIVFFLLSVVPGSTTLTSGLNEAQAAAIRAQFGLDLPVFQRYLNYLGGLFRGDFGISLSLFPTVEINEFIWARFGTSFSVGIISVIITLVIGIPLGILVGKNPGGILDNASTLVISIMISIPSLVFSLLLLLIGRQIGIPYIFDANNAATYILPSLALSLGSIVVYVRYIRTELNRELNSVHAKFAYLKGVSKSRFVWRHALKPALFPIATFFPAVVLSSFIGSIFIEQIFNIPGSGGLLLNSITGQDYSILLFLVIVFVFVTILSYTSRDILYRLIDPRIRRGGH</sequence>
<dbReference type="Pfam" id="PF00528">
    <property type="entry name" value="BPD_transp_1"/>
    <property type="match status" value="1"/>
</dbReference>
<feature type="transmembrane region" description="Helical" evidence="7">
    <location>
        <begin position="259"/>
        <end position="285"/>
    </location>
</feature>
<feature type="transmembrane region" description="Helical" evidence="7">
    <location>
        <begin position="305"/>
        <end position="327"/>
    </location>
</feature>
<comment type="similarity">
    <text evidence="7">Belongs to the binding-protein-dependent transport system permease family.</text>
</comment>
<evidence type="ECO:0000256" key="5">
    <source>
        <dbReference type="ARBA" id="ARBA00022989"/>
    </source>
</evidence>
<evidence type="ECO:0000256" key="1">
    <source>
        <dbReference type="ARBA" id="ARBA00004651"/>
    </source>
</evidence>
<dbReference type="RefSeq" id="WP_095334998.1">
    <property type="nucleotide sequence ID" value="NZ_NQNY01000012.1"/>
</dbReference>
<protein>
    <submittedName>
        <fullName evidence="9">ABC transporter permease</fullName>
    </submittedName>
</protein>
<organism evidence="9 10">
    <name type="scientific">Mycoplasmopsis agassizii</name>
    <dbReference type="NCBI Taxonomy" id="33922"/>
    <lineage>
        <taxon>Bacteria</taxon>
        <taxon>Bacillati</taxon>
        <taxon>Mycoplasmatota</taxon>
        <taxon>Mycoplasmoidales</taxon>
        <taxon>Metamycoplasmataceae</taxon>
        <taxon>Mycoplasmopsis</taxon>
    </lineage>
</organism>
<dbReference type="AlphaFoldDB" id="A0A269TI52"/>
<dbReference type="InterPro" id="IPR035906">
    <property type="entry name" value="MetI-like_sf"/>
</dbReference>
<evidence type="ECO:0000256" key="4">
    <source>
        <dbReference type="ARBA" id="ARBA00022692"/>
    </source>
</evidence>
<dbReference type="SUPFAM" id="SSF161098">
    <property type="entry name" value="MetI-like"/>
    <property type="match status" value="1"/>
</dbReference>
<keyword evidence="4 7" id="KW-0812">Transmembrane</keyword>
<evidence type="ECO:0000256" key="3">
    <source>
        <dbReference type="ARBA" id="ARBA00022475"/>
    </source>
</evidence>
<accession>A0A269TI52</accession>
<dbReference type="Gene3D" id="1.10.3720.10">
    <property type="entry name" value="MetI-like"/>
    <property type="match status" value="1"/>
</dbReference>
<dbReference type="OrthoDB" id="9773221at2"/>
<reference evidence="10" key="1">
    <citation type="submission" date="2017-08" db="EMBL/GenBank/DDBJ databases">
        <authorList>
            <person name="Alvarez-Ponce D."/>
            <person name="Weitzman C.L."/>
            <person name="Tillett R.L."/>
            <person name="Sandmeier F.C."/>
            <person name="Tracy C.R."/>
        </authorList>
    </citation>
    <scope>NUCLEOTIDE SEQUENCE [LARGE SCALE GENOMIC DNA]</scope>
    <source>
        <strain evidence="10">723</strain>
    </source>
</reference>
<keyword evidence="2 7" id="KW-0813">Transport</keyword>